<keyword evidence="3" id="KW-0378">Hydrolase</keyword>
<evidence type="ECO:0000313" key="3">
    <source>
        <dbReference type="EMBL" id="ANC31488.1"/>
    </source>
</evidence>
<accession>A0A161I7E2</accession>
<dbReference type="PANTHER" id="PTHR46825">
    <property type="entry name" value="D-ALANYL-D-ALANINE-CARBOXYPEPTIDASE/ENDOPEPTIDASE AMPH"/>
    <property type="match status" value="1"/>
</dbReference>
<gene>
    <name evidence="3" type="primary">ampH</name>
    <name evidence="3" type="ORF">I598_1941</name>
</gene>
<evidence type="ECO:0000259" key="2">
    <source>
        <dbReference type="Pfam" id="PF00144"/>
    </source>
</evidence>
<dbReference type="KEGG" id="ido:I598_1941"/>
<dbReference type="OrthoDB" id="3863176at2"/>
<dbReference type="EMBL" id="CP014209">
    <property type="protein sequence ID" value="ANC31488.1"/>
    <property type="molecule type" value="Genomic_DNA"/>
</dbReference>
<dbReference type="RefSeq" id="WP_068202778.1">
    <property type="nucleotide sequence ID" value="NZ_CP014209.1"/>
</dbReference>
<dbReference type="PATRIC" id="fig|1300344.3.peg.1948"/>
<dbReference type="GO" id="GO:0004180">
    <property type="term" value="F:carboxypeptidase activity"/>
    <property type="evidence" value="ECO:0007669"/>
    <property type="project" value="UniProtKB-KW"/>
</dbReference>
<dbReference type="InterPro" id="IPR050491">
    <property type="entry name" value="AmpC-like"/>
</dbReference>
<proteinExistence type="predicted"/>
<sequence length="339" mass="35579">MTDVAALLDRFVARAARRRVGVVVGHLAPDGTTTYRAAGRTTLPDGPAPDVATRHEIGSITKTFTGVLLARAVVAGEVTLDTPVGELVDEVAGLGRDGVPVTLRHLATHTSGLPRVHLSALGSTVDVLRGIDPYRDHTEPVLLEAIRTGRLRRTPGTGRQAYSNSGFGLLGVALARRAGTPWADLVRDRITRPLGLADTGTRGQATPEQRARTATGHHRRRSAAVAWNLEALPGAGALLSTARDQLDWAAAHLRPPADDLGAAIRRATAPHGPHVGLGWQLAGESAAGDRVVWHSGGTGGFRSMLCLRPGRGDAVVALTNHSRSLTLATMRLLASTDGT</sequence>
<dbReference type="PANTHER" id="PTHR46825:SF7">
    <property type="entry name" value="D-ALANYL-D-ALANINE CARBOXYPEPTIDASE"/>
    <property type="match status" value="1"/>
</dbReference>
<organism evidence="3 4">
    <name type="scientific">Isoptericola dokdonensis DS-3</name>
    <dbReference type="NCBI Taxonomy" id="1300344"/>
    <lineage>
        <taxon>Bacteria</taxon>
        <taxon>Bacillati</taxon>
        <taxon>Actinomycetota</taxon>
        <taxon>Actinomycetes</taxon>
        <taxon>Micrococcales</taxon>
        <taxon>Promicromonosporaceae</taxon>
        <taxon>Isoptericola</taxon>
    </lineage>
</organism>
<feature type="domain" description="Beta-lactamase-related" evidence="2">
    <location>
        <begin position="12"/>
        <end position="324"/>
    </location>
</feature>
<dbReference type="Gene3D" id="3.40.710.10">
    <property type="entry name" value="DD-peptidase/beta-lactamase superfamily"/>
    <property type="match status" value="1"/>
</dbReference>
<dbReference type="STRING" id="1300344.I598_1941"/>
<dbReference type="InterPro" id="IPR012338">
    <property type="entry name" value="Beta-lactam/transpept-like"/>
</dbReference>
<reference evidence="3 4" key="1">
    <citation type="submission" date="2016-01" db="EMBL/GenBank/DDBJ databases">
        <title>Complete genome sequence of a soil Actinobacterium, Isoptericola dokdonensis DS-3.</title>
        <authorList>
            <person name="Kwon S.-K."/>
            <person name="Kim J.F."/>
        </authorList>
    </citation>
    <scope>NUCLEOTIDE SEQUENCE [LARGE SCALE GENOMIC DNA]</scope>
    <source>
        <strain evidence="3 4">DS-3</strain>
    </source>
</reference>
<dbReference type="AlphaFoldDB" id="A0A161I7E2"/>
<keyword evidence="3" id="KW-0121">Carboxypeptidase</keyword>
<protein>
    <submittedName>
        <fullName evidence="3">D-alanyl-D-alanine-carboxypeptidase/endopeptidase AmpH</fullName>
        <ecNumber evidence="3">3.4.-.-</ecNumber>
    </submittedName>
</protein>
<keyword evidence="3" id="KW-0645">Protease</keyword>
<evidence type="ECO:0000313" key="4">
    <source>
        <dbReference type="Proteomes" id="UP000076794"/>
    </source>
</evidence>
<keyword evidence="4" id="KW-1185">Reference proteome</keyword>
<dbReference type="InterPro" id="IPR001466">
    <property type="entry name" value="Beta-lactam-related"/>
</dbReference>
<dbReference type="Pfam" id="PF00144">
    <property type="entry name" value="Beta-lactamase"/>
    <property type="match status" value="1"/>
</dbReference>
<dbReference type="Proteomes" id="UP000076794">
    <property type="component" value="Chromosome"/>
</dbReference>
<evidence type="ECO:0000256" key="1">
    <source>
        <dbReference type="SAM" id="MobiDB-lite"/>
    </source>
</evidence>
<feature type="region of interest" description="Disordered" evidence="1">
    <location>
        <begin position="196"/>
        <end position="219"/>
    </location>
</feature>
<dbReference type="SUPFAM" id="SSF56601">
    <property type="entry name" value="beta-lactamase/transpeptidase-like"/>
    <property type="match status" value="1"/>
</dbReference>
<dbReference type="EC" id="3.4.-.-" evidence="3"/>
<name>A0A161I7E2_9MICO</name>